<dbReference type="OrthoDB" id="610610at2"/>
<evidence type="ECO:0000313" key="3">
    <source>
        <dbReference type="Proteomes" id="UP000023541"/>
    </source>
</evidence>
<comment type="caution">
    <text evidence="2">The sequence shown here is derived from an EMBL/GenBank/DDBJ whole genome shotgun (WGS) entry which is preliminary data.</text>
</comment>
<feature type="signal peptide" evidence="1">
    <location>
        <begin position="1"/>
        <end position="22"/>
    </location>
</feature>
<feature type="chain" id="PRO_5001512253" evidence="1">
    <location>
        <begin position="23"/>
        <end position="1566"/>
    </location>
</feature>
<proteinExistence type="predicted"/>
<dbReference type="eggNOG" id="COG0419">
    <property type="taxonomic scope" value="Bacteria"/>
</dbReference>
<dbReference type="EMBL" id="AQRA01000009">
    <property type="protein sequence ID" value="EZH72223.1"/>
    <property type="molecule type" value="Genomic_DNA"/>
</dbReference>
<reference evidence="2 3" key="1">
    <citation type="submission" date="2014-04" db="EMBL/GenBank/DDBJ databases">
        <title>Aquimarina sp. 22II-S11-z7 Genome Sequencing.</title>
        <authorList>
            <person name="Lai Q."/>
        </authorList>
    </citation>
    <scope>NUCLEOTIDE SEQUENCE [LARGE SCALE GENOMIC DNA]</scope>
    <source>
        <strain evidence="2 3">22II-S11-z7</strain>
    </source>
</reference>
<dbReference type="Proteomes" id="UP000023541">
    <property type="component" value="Unassembled WGS sequence"/>
</dbReference>
<dbReference type="STRING" id="1317122.ATO12_25145"/>
<protein>
    <submittedName>
        <fullName evidence="2">Uncharacterized protein</fullName>
    </submittedName>
</protein>
<name>A0A023BR72_9FLAO</name>
<accession>A0A023BR72</accession>
<sequence length="1566" mass="174635">MNKVLRFALVLCLCLSTTSLLANEMLYATEKKTEDTKSEKAEPVKDSLHNNTTVTHTKIAPAQPVKTFREFKSLEKFDTPVVKEKISDFGIAEGYQFNGLNAEQDKNWLDIANDVFEKIDNTKRYIEELTNDELKELPVAIEPVTISNVTYTVGIAKAVFKPAHTELTVFLRVELPETTTTSTTTAEGTTTTTKNKKDVLILGASNIKLSHDGGIDGDARLHLISQYTMNLNSGAILLTLKGSFENPGTYAVIDCFGFKKLGIDANIKFTDGLLFPVDENGKKKTGYVNSDFKIVAEDWNDMIVNISLPEFGVTGAAEGTTFKLKNAVLDFSDLNNDESMPSGYLNTYYRENPNLWRGVYVQDLEVVLPKAFEKQNNDERVAFGARNLIIDGQGVTGKFTGDNILTLDEGSASGWAFSLDHFLLDIEVNKLKGGEFEGQIILPVSEVDKVNYIAIIQPDEYTLSVSNTEDINFDVWNAEVTLTPESYIELKVKDDKFRPKASLNGSINIASGLKKEESTSTDTKKDKTVDFKGIVFKEMVIQTESPKFSVGSFGYRGKMKIANFPLTVNEIRLEASSDNKAALVFNFNINLTSERDGANGGGAELKINALLDQSEGRDRWKYDGIDLNSVNVEMSVAGIELKGAIFIFEDDPTYGTGFAGAVGAKFTTGMELEVEAKALFGRTDSFRYWYTDASVTLPQGIPIFPGFEINAFGGGFYNRMHMAGTTKQKDAQYTQIGASKSGVIYEPYKENGLGMKASVGIITAGSPDLFNATVEFGMTFRKSGSLGEIYMKGKGRLIASIPGDFYETINKQLSDIANGLEVKVPFVPDGAITADVYTKFDFNNKIFHSTSEVYVNLFGILEGVGDNGRAGWMDFYVDPNEWHILIGTPDDPIGIALDLGFVKMNTKSYFMSGDNIPGPPSPPDIVTRLLGVDAREIDNRDLRSLSGGRGMAFGSSISHSSKHKFLIFYAQFDSGIGFDVMMKDYGEARCKGSSGQIGMNGWYINGQSYAYLQGKVGLKIKVFGFKKKVSIFQGGGAILMQSRFPNPAWFKGYLAGRYNILGGMVKGSFRFKVEFGEKCEIEGDSVLDGMVVIGDMTPKESSVDVDVFAAPQVVFNMPINKVFEIPDDEGDQKYRILMDKFEVSDNGKPLQGEIEWNNSNDVAMFYSHEILPQNTQIKAFVQLHFEEYKNGQWQIIKENGNVSTETKEVNFTTGEAPKTISLQNIKYMYPVIGQKNFFTEEYNVGYVNLKRGQKYLFDPVPNWNKTMMMSTDSGEELVVNFTYNEGKKQLTYAIPEGISTKTAYHVAIKLIPPKEEKPSNIAESYTKTELGDDESGNDVEIRTRKAEGVITQGEERELLTYDFKTSEYTTFRKKMKAMNISDHLYTLDVKPYGIVLTSKINRQEPFDLVELTGNQYSGGVPLVKAVARLNDSYYRKKVKPLLYENYPLGGLTVKRDISKVGVPPIEGVEAKSSYLAYLENDLEDEIIGFNPYRYDLSLYYYRDYVDLSYQLINSDLPWETDKQYLNLVTGKFPVMEIDKTYQAELKYILPGQISRSNHVLSYEYGN</sequence>
<evidence type="ECO:0000313" key="2">
    <source>
        <dbReference type="EMBL" id="EZH72223.1"/>
    </source>
</evidence>
<gene>
    <name evidence="2" type="ORF">ATO12_25145</name>
</gene>
<evidence type="ECO:0000256" key="1">
    <source>
        <dbReference type="SAM" id="SignalP"/>
    </source>
</evidence>
<organism evidence="2 3">
    <name type="scientific">Aquimarina atlantica</name>
    <dbReference type="NCBI Taxonomy" id="1317122"/>
    <lineage>
        <taxon>Bacteria</taxon>
        <taxon>Pseudomonadati</taxon>
        <taxon>Bacteroidota</taxon>
        <taxon>Flavobacteriia</taxon>
        <taxon>Flavobacteriales</taxon>
        <taxon>Flavobacteriaceae</taxon>
        <taxon>Aquimarina</taxon>
    </lineage>
</organism>
<keyword evidence="3" id="KW-1185">Reference proteome</keyword>
<keyword evidence="1" id="KW-0732">Signal</keyword>
<dbReference type="RefSeq" id="WP_131248872.1">
    <property type="nucleotide sequence ID" value="NZ_AQRA01000009.1"/>
</dbReference>